<dbReference type="PANTHER" id="PTHR11748:SF103">
    <property type="entry name" value="GLYCOLATE OXIDASE SUBUNIT GLCE"/>
    <property type="match status" value="1"/>
</dbReference>
<dbReference type="SUPFAM" id="SSF56176">
    <property type="entry name" value="FAD-binding/transporter-associated domain-like"/>
    <property type="match status" value="1"/>
</dbReference>
<dbReference type="Gene3D" id="3.30.465.10">
    <property type="match status" value="1"/>
</dbReference>
<accession>W4M2Z2</accession>
<dbReference type="HOGENOM" id="CLU_017779_0_1_7"/>
<keyword evidence="7" id="KW-1185">Reference proteome</keyword>
<proteinExistence type="predicted"/>
<evidence type="ECO:0000256" key="2">
    <source>
        <dbReference type="ARBA" id="ARBA00022630"/>
    </source>
</evidence>
<dbReference type="InterPro" id="IPR016169">
    <property type="entry name" value="FAD-bd_PCMH_sub2"/>
</dbReference>
<evidence type="ECO:0000313" key="6">
    <source>
        <dbReference type="EMBL" id="ETX04565.1"/>
    </source>
</evidence>
<keyword evidence="3" id="KW-0274">FAD</keyword>
<dbReference type="AlphaFoldDB" id="W4M2Z2"/>
<reference evidence="6 7" key="1">
    <citation type="journal article" date="2014" name="Nature">
        <title>An environmental bacterial taxon with a large and distinct metabolic repertoire.</title>
        <authorList>
            <person name="Wilson M.C."/>
            <person name="Mori T."/>
            <person name="Ruckert C."/>
            <person name="Uria A.R."/>
            <person name="Helf M.J."/>
            <person name="Takada K."/>
            <person name="Gernert C."/>
            <person name="Steffens U.A."/>
            <person name="Heycke N."/>
            <person name="Schmitt S."/>
            <person name="Rinke C."/>
            <person name="Helfrich E.J."/>
            <person name="Brachmann A.O."/>
            <person name="Gurgui C."/>
            <person name="Wakimoto T."/>
            <person name="Kracht M."/>
            <person name="Crusemann M."/>
            <person name="Hentschel U."/>
            <person name="Abe I."/>
            <person name="Matsunaga S."/>
            <person name="Kalinowski J."/>
            <person name="Takeyama H."/>
            <person name="Piel J."/>
        </authorList>
    </citation>
    <scope>NUCLEOTIDE SEQUENCE [LARGE SCALE GENOMIC DNA]</scope>
    <source>
        <strain evidence="7">TSY2</strain>
    </source>
</reference>
<dbReference type="InterPro" id="IPR036318">
    <property type="entry name" value="FAD-bd_PCMH-like_sf"/>
</dbReference>
<organism evidence="6 7">
    <name type="scientific">Candidatus Entotheonella gemina</name>
    <dbReference type="NCBI Taxonomy" id="1429439"/>
    <lineage>
        <taxon>Bacteria</taxon>
        <taxon>Pseudomonadati</taxon>
        <taxon>Nitrospinota/Tectimicrobiota group</taxon>
        <taxon>Candidatus Tectimicrobiota</taxon>
        <taxon>Candidatus Entotheonellia</taxon>
        <taxon>Candidatus Entotheonellales</taxon>
        <taxon>Candidatus Entotheonellaceae</taxon>
        <taxon>Candidatus Entotheonella</taxon>
    </lineage>
</organism>
<dbReference type="PANTHER" id="PTHR11748">
    <property type="entry name" value="D-LACTATE DEHYDROGENASE"/>
    <property type="match status" value="1"/>
</dbReference>
<dbReference type="Proteomes" id="UP000019140">
    <property type="component" value="Unassembled WGS sequence"/>
</dbReference>
<dbReference type="InterPro" id="IPR006094">
    <property type="entry name" value="Oxid_FAD_bind_N"/>
</dbReference>
<name>W4M2Z2_9BACT</name>
<feature type="domain" description="FAD-binding PCMH-type" evidence="5">
    <location>
        <begin position="32"/>
        <end position="211"/>
    </location>
</feature>
<keyword evidence="2" id="KW-0285">Flavoprotein</keyword>
<protein>
    <recommendedName>
        <fullName evidence="5">FAD-binding PCMH-type domain-containing protein</fullName>
    </recommendedName>
</protein>
<evidence type="ECO:0000256" key="1">
    <source>
        <dbReference type="ARBA" id="ARBA00001974"/>
    </source>
</evidence>
<evidence type="ECO:0000256" key="4">
    <source>
        <dbReference type="ARBA" id="ARBA00023002"/>
    </source>
</evidence>
<dbReference type="InterPro" id="IPR016164">
    <property type="entry name" value="FAD-linked_Oxase-like_C"/>
</dbReference>
<dbReference type="SUPFAM" id="SSF55103">
    <property type="entry name" value="FAD-linked oxidases, C-terminal domain"/>
    <property type="match status" value="1"/>
</dbReference>
<dbReference type="PATRIC" id="fig|1429439.4.peg.4763"/>
<dbReference type="Pfam" id="PF01565">
    <property type="entry name" value="FAD_binding_4"/>
    <property type="match status" value="1"/>
</dbReference>
<evidence type="ECO:0000256" key="3">
    <source>
        <dbReference type="ARBA" id="ARBA00022827"/>
    </source>
</evidence>
<dbReference type="EMBL" id="AZHX01001190">
    <property type="protein sequence ID" value="ETX04565.1"/>
    <property type="molecule type" value="Genomic_DNA"/>
</dbReference>
<dbReference type="InterPro" id="IPR016166">
    <property type="entry name" value="FAD-bd_PCMH"/>
</dbReference>
<evidence type="ECO:0000259" key="5">
    <source>
        <dbReference type="PROSITE" id="PS51387"/>
    </source>
</evidence>
<sequence>MIAPETLATNLESLIGAAYVDAEGDQLRNHAIDGGQPSVVARPATIEQAAEVVAWAGRERLAVVPWGQGTQMHVGAPPQRYDIALDLSGLNRVLEYDAANLTLIAEAGTPLREVYRLTVPERQFLPLGYPGTQASLGGLLVTNTSGFKRALYGGMRDLALGVRVALPDGALVRFGGRVVKNVAGYDMNKLYVGSYGAFGVVLATSYRLAALPEDDRFLAAVFPTLAQATEAAAAVQASLLHPAAVMLLDHQAAQAMALPLTLQPGQVVLLFNFDGLHEAVERELRESEHACQRSGMTEAAQLAGEELLRIWEQLEQWQTAPGTDETAQLRLRIGALPSRLVAAVETLETTQTFGLPGSFWYADYVHGQVYACLYIDPQETVERVVPWLAELRQRTRDWHGYCQITAAPAKLRRQLDIWGETPGMAALHRRYKDQFDPHAVLNPGRYIASL</sequence>
<dbReference type="GO" id="GO:0071949">
    <property type="term" value="F:FAD binding"/>
    <property type="evidence" value="ECO:0007669"/>
    <property type="project" value="InterPro"/>
</dbReference>
<evidence type="ECO:0000313" key="7">
    <source>
        <dbReference type="Proteomes" id="UP000019140"/>
    </source>
</evidence>
<dbReference type="InterPro" id="IPR004113">
    <property type="entry name" value="FAD-bd_oxidored_4_C"/>
</dbReference>
<dbReference type="Pfam" id="PF02913">
    <property type="entry name" value="FAD-oxidase_C"/>
    <property type="match status" value="1"/>
</dbReference>
<dbReference type="PROSITE" id="PS51387">
    <property type="entry name" value="FAD_PCMH"/>
    <property type="match status" value="1"/>
</dbReference>
<dbReference type="GO" id="GO:0016491">
    <property type="term" value="F:oxidoreductase activity"/>
    <property type="evidence" value="ECO:0007669"/>
    <property type="project" value="UniProtKB-KW"/>
</dbReference>
<comment type="cofactor">
    <cofactor evidence="1">
        <name>FAD</name>
        <dbReference type="ChEBI" id="CHEBI:57692"/>
    </cofactor>
</comment>
<comment type="caution">
    <text evidence="6">The sequence shown here is derived from an EMBL/GenBank/DDBJ whole genome shotgun (WGS) entry which is preliminary data.</text>
</comment>
<keyword evidence="4" id="KW-0560">Oxidoreductase</keyword>
<gene>
    <name evidence="6" type="ORF">ETSY2_28085</name>
</gene>